<sequence>MALKDVLAAFPVICYGVTGGCCYLSPNWKIGGPEKGECLAADWGRRTCPHLIPVTQDGVSDSKNMAEPDAEQNIPF</sequence>
<evidence type="ECO:0000313" key="2">
    <source>
        <dbReference type="Proteomes" id="UP000034264"/>
    </source>
</evidence>
<reference evidence="1 2" key="1">
    <citation type="journal article" date="2015" name="Nature">
        <title>rRNA introns, odd ribosomes, and small enigmatic genomes across a large radiation of phyla.</title>
        <authorList>
            <person name="Brown C.T."/>
            <person name="Hug L.A."/>
            <person name="Thomas B.C."/>
            <person name="Sharon I."/>
            <person name="Castelle C.J."/>
            <person name="Singh A."/>
            <person name="Wilkins M.J."/>
            <person name="Williams K.H."/>
            <person name="Banfield J.F."/>
        </authorList>
    </citation>
    <scope>NUCLEOTIDE SEQUENCE [LARGE SCALE GENOMIC DNA]</scope>
</reference>
<protein>
    <submittedName>
        <fullName evidence="1">Uncharacterized protein</fullName>
    </submittedName>
</protein>
<gene>
    <name evidence="1" type="ORF">UX05_C0011G0003</name>
</gene>
<proteinExistence type="predicted"/>
<dbReference type="Proteomes" id="UP000034264">
    <property type="component" value="Unassembled WGS sequence"/>
</dbReference>
<name>A0A0G1M363_9BACT</name>
<dbReference type="PROSITE" id="PS51257">
    <property type="entry name" value="PROKAR_LIPOPROTEIN"/>
    <property type="match status" value="1"/>
</dbReference>
<accession>A0A0G1M363</accession>
<dbReference type="EMBL" id="LCKS01000011">
    <property type="protein sequence ID" value="KKU02537.1"/>
    <property type="molecule type" value="Genomic_DNA"/>
</dbReference>
<dbReference type="AlphaFoldDB" id="A0A0G1M363"/>
<organism evidence="1 2">
    <name type="scientific">Candidatus Amesbacteria bacterium GW2011_GWC2_45_19</name>
    <dbReference type="NCBI Taxonomy" id="1618366"/>
    <lineage>
        <taxon>Bacteria</taxon>
        <taxon>Candidatus Amesiibacteriota</taxon>
    </lineage>
</organism>
<comment type="caution">
    <text evidence="1">The sequence shown here is derived from an EMBL/GenBank/DDBJ whole genome shotgun (WGS) entry which is preliminary data.</text>
</comment>
<evidence type="ECO:0000313" key="1">
    <source>
        <dbReference type="EMBL" id="KKU02537.1"/>
    </source>
</evidence>